<gene>
    <name evidence="2" type="ORF">LITE_LOCUS42906</name>
</gene>
<accession>A0AAV0QFC9</accession>
<dbReference type="PANTHER" id="PTHR31589:SF223">
    <property type="entry name" value="PROTEIN, PUTATIVE (DUF239)-RELATED"/>
    <property type="match status" value="1"/>
</dbReference>
<dbReference type="Pfam" id="PF14365">
    <property type="entry name" value="Neprosin_AP"/>
    <property type="match status" value="1"/>
</dbReference>
<keyword evidence="3" id="KW-1185">Reference proteome</keyword>
<evidence type="ECO:0000259" key="1">
    <source>
        <dbReference type="PROSITE" id="PS52045"/>
    </source>
</evidence>
<dbReference type="InterPro" id="IPR004314">
    <property type="entry name" value="Neprosin"/>
</dbReference>
<dbReference type="Proteomes" id="UP001154282">
    <property type="component" value="Unassembled WGS sequence"/>
</dbReference>
<dbReference type="PROSITE" id="PS52045">
    <property type="entry name" value="NEPROSIN_PEP_CD"/>
    <property type="match status" value="1"/>
</dbReference>
<organism evidence="2 3">
    <name type="scientific">Linum tenue</name>
    <dbReference type="NCBI Taxonomy" id="586396"/>
    <lineage>
        <taxon>Eukaryota</taxon>
        <taxon>Viridiplantae</taxon>
        <taxon>Streptophyta</taxon>
        <taxon>Embryophyta</taxon>
        <taxon>Tracheophyta</taxon>
        <taxon>Spermatophyta</taxon>
        <taxon>Magnoliopsida</taxon>
        <taxon>eudicotyledons</taxon>
        <taxon>Gunneridae</taxon>
        <taxon>Pentapetalae</taxon>
        <taxon>rosids</taxon>
        <taxon>fabids</taxon>
        <taxon>Malpighiales</taxon>
        <taxon>Linaceae</taxon>
        <taxon>Linum</taxon>
    </lineage>
</organism>
<evidence type="ECO:0000313" key="2">
    <source>
        <dbReference type="EMBL" id="CAI0543650.1"/>
    </source>
</evidence>
<protein>
    <recommendedName>
        <fullName evidence="1">Neprosin PEP catalytic domain-containing protein</fullName>
    </recommendedName>
</protein>
<reference evidence="2" key="1">
    <citation type="submission" date="2022-08" db="EMBL/GenBank/DDBJ databases">
        <authorList>
            <person name="Gutierrez-Valencia J."/>
        </authorList>
    </citation>
    <scope>NUCLEOTIDE SEQUENCE</scope>
</reference>
<dbReference type="Pfam" id="PF03080">
    <property type="entry name" value="Neprosin"/>
    <property type="match status" value="1"/>
</dbReference>
<dbReference type="Gene3D" id="3.90.1320.10">
    <property type="entry name" value="Outer-capsid protein sigma 3, large lobe"/>
    <property type="match status" value="1"/>
</dbReference>
<name>A0AAV0QFC9_9ROSI</name>
<proteinExistence type="predicted"/>
<dbReference type="InterPro" id="IPR025521">
    <property type="entry name" value="Neprosin_propep"/>
</dbReference>
<dbReference type="PANTHER" id="PTHR31589">
    <property type="entry name" value="PROTEIN, PUTATIVE (DUF239)-RELATED-RELATED"/>
    <property type="match status" value="1"/>
</dbReference>
<comment type="caution">
    <text evidence="2">The sequence shown here is derived from an EMBL/GenBank/DDBJ whole genome shotgun (WGS) entry which is preliminary data.</text>
</comment>
<dbReference type="InterPro" id="IPR053168">
    <property type="entry name" value="Glutamic_endopeptidase"/>
</dbReference>
<feature type="domain" description="Neprosin PEP catalytic" evidence="1">
    <location>
        <begin position="110"/>
        <end position="354"/>
    </location>
</feature>
<sequence length="354" mass="39303">MIVFLTTVSWSVKQTTNGETYNCVDFYEQPAFDHPLLKDNKFNFQPSSSYSVDSSGSSNKKQSDIWLNGKGCPIGTVPIRKTTRDDLSRAESAAETVHTNTNDNLHPQRYIDDNPNVHVAVLRTSEEKKYYGAGMITSVYNFAVSSQQYSSSRIKLQNGPDSIVVGWTINPGLYGDNATRHFIYTSTKDSHCYNTLCPGFILMSPDTPFDSVLQVSEREKNIRGQKFFVRKDAASGDWVLQIGLDNTTVGTWPQKIFSKLNDSATYVDWGGEAYSASSEDLPPMGSGFPPMRSSVLDGYGRQVTLVDENQQVDYNPPECVTYTSDNKRYKIFDEGNVGGEIQRLIVFGGSSGPA</sequence>
<evidence type="ECO:0000313" key="3">
    <source>
        <dbReference type="Proteomes" id="UP001154282"/>
    </source>
</evidence>
<dbReference type="EMBL" id="CAMGYJ010000009">
    <property type="protein sequence ID" value="CAI0543650.1"/>
    <property type="molecule type" value="Genomic_DNA"/>
</dbReference>
<dbReference type="AlphaFoldDB" id="A0AAV0QFC9"/>